<dbReference type="Proteomes" id="UP000827814">
    <property type="component" value="Segment"/>
</dbReference>
<accession>A0AAE8XZX0</accession>
<gene>
    <name evidence="1" type="ORF">HATV-2_gp53</name>
</gene>
<keyword evidence="2" id="KW-1185">Reference proteome</keyword>
<dbReference type="EMBL" id="MZ334525">
    <property type="protein sequence ID" value="UBF23204.1"/>
    <property type="molecule type" value="Genomic_DNA"/>
</dbReference>
<sequence>MTETLNTPARIDNSMVKIVTETREEVLGFELRAKWTTVFNSDGTYKGTEVEVRNDEGYRVGRRDAGALKDCPKSVQDNVKDFAKNMTDNTKNL</sequence>
<name>A0AAE8XZX0_9CAUD</name>
<proteinExistence type="predicted"/>
<organism evidence="1 2">
    <name type="scientific">Haloarcula tailed virus 2</name>
    <dbReference type="NCBI Taxonomy" id="2877989"/>
    <lineage>
        <taxon>Viruses</taxon>
        <taxon>Duplodnaviria</taxon>
        <taxon>Heunggongvirae</taxon>
        <taxon>Uroviricota</taxon>
        <taxon>Caudoviricetes</taxon>
        <taxon>Thumleimavirales</taxon>
        <taxon>Soleiviridae</taxon>
        <taxon>Eilatmyovirus</taxon>
        <taxon>Eilatmyovirus salis</taxon>
        <taxon>Eilatmyovirus HATV2</taxon>
    </lineage>
</organism>
<reference evidence="1" key="1">
    <citation type="submission" date="2021-05" db="EMBL/GenBank/DDBJ databases">
        <title>Diversity, taxonomy and evolution of archaeal viruses of the class Caudoviricetes.</title>
        <authorList>
            <person name="Liu Y."/>
            <person name="Demina T.A."/>
            <person name="Roux S."/>
            <person name="Aiewsakun P."/>
            <person name="Kazlauskas D."/>
            <person name="Simmonds P."/>
            <person name="Prangishvili D."/>
            <person name="Oksanen H.M."/>
            <person name="Krupovic M."/>
        </authorList>
    </citation>
    <scope>NUCLEOTIDE SEQUENCE</scope>
    <source>
        <strain evidence="1">HATV-2/44</strain>
    </source>
</reference>
<evidence type="ECO:0000313" key="2">
    <source>
        <dbReference type="Proteomes" id="UP000827814"/>
    </source>
</evidence>
<protein>
    <submittedName>
        <fullName evidence="1">Uncharacterized protein</fullName>
    </submittedName>
</protein>
<evidence type="ECO:0000313" key="1">
    <source>
        <dbReference type="EMBL" id="UBF23204.1"/>
    </source>
</evidence>